<dbReference type="SUPFAM" id="SSF49354">
    <property type="entry name" value="PapD-like"/>
    <property type="match status" value="1"/>
</dbReference>
<dbReference type="AlphaFoldDB" id="A0A182EVH6"/>
<dbReference type="InterPro" id="IPR013783">
    <property type="entry name" value="Ig-like_fold"/>
</dbReference>
<dbReference type="Pfam" id="PF00635">
    <property type="entry name" value="Motile_Sperm"/>
    <property type="match status" value="1"/>
</dbReference>
<evidence type="ECO:0000259" key="2">
    <source>
        <dbReference type="PROSITE" id="PS50202"/>
    </source>
</evidence>
<dbReference type="InterPro" id="IPR000535">
    <property type="entry name" value="MSP_dom"/>
</dbReference>
<evidence type="ECO:0000313" key="5">
    <source>
        <dbReference type="WBParaSite" id="nOo.2.0.1.t12166-RA"/>
    </source>
</evidence>
<dbReference type="Gene3D" id="2.60.40.10">
    <property type="entry name" value="Immunoglobulins"/>
    <property type="match status" value="1"/>
</dbReference>
<proteinExistence type="predicted"/>
<sequence length="170" mass="19765">MFGRSDDSGNSLNKTLGDMPEYEVQLIPSWIIFSAADNYRISQYARFKIKNNDPVPIVYRIRTKERSFPRFSTCHGYLEPNEEDEVYILIPNSDHWPRNPTEYAGYRHKVMIENLTFPKDALKPKNKDEASAISMMIFKATPPLTRMYTKLNILLPKVIEDKTPETSTEL</sequence>
<protein>
    <recommendedName>
        <fullName evidence="1">Major sperm protein</fullName>
    </recommendedName>
</protein>
<evidence type="ECO:0000256" key="1">
    <source>
        <dbReference type="RuleBase" id="RU003425"/>
    </source>
</evidence>
<dbReference type="OrthoDB" id="5783490at2759"/>
<feature type="domain" description="MSP" evidence="2">
    <location>
        <begin position="23"/>
        <end position="156"/>
    </location>
</feature>
<evidence type="ECO:0000313" key="4">
    <source>
        <dbReference type="Proteomes" id="UP000271087"/>
    </source>
</evidence>
<dbReference type="WBParaSite" id="nOo.2.0.1.t12166-RA">
    <property type="protein sequence ID" value="nOo.2.0.1.t12166-RA"/>
    <property type="gene ID" value="nOo.2.0.1.g12166"/>
</dbReference>
<dbReference type="Proteomes" id="UP000271087">
    <property type="component" value="Unassembled WGS sequence"/>
</dbReference>
<reference evidence="3 4" key="2">
    <citation type="submission" date="2018-08" db="EMBL/GenBank/DDBJ databases">
        <authorList>
            <person name="Laetsch R D."/>
            <person name="Stevens L."/>
            <person name="Kumar S."/>
            <person name="Blaxter L. M."/>
        </authorList>
    </citation>
    <scope>NUCLEOTIDE SEQUENCE [LARGE SCALE GENOMIC DNA]</scope>
</reference>
<accession>A0A182EVH6</accession>
<keyword evidence="1" id="KW-0206">Cytoskeleton</keyword>
<dbReference type="STRING" id="42157.A0A182EVH6"/>
<keyword evidence="1" id="KW-0963">Cytoplasm</keyword>
<keyword evidence="4" id="KW-1185">Reference proteome</keyword>
<gene>
    <name evidence="3" type="ORF">NOO_LOCUS12166</name>
</gene>
<name>A0A182EVH6_ONCOC</name>
<reference evidence="5" key="1">
    <citation type="submission" date="2016-06" db="UniProtKB">
        <authorList>
            <consortium name="WormBaseParasite"/>
        </authorList>
    </citation>
    <scope>IDENTIFICATION</scope>
</reference>
<dbReference type="InterPro" id="IPR008962">
    <property type="entry name" value="PapD-like_sf"/>
</dbReference>
<organism evidence="5">
    <name type="scientific">Onchocerca ochengi</name>
    <name type="common">Filarial nematode worm</name>
    <dbReference type="NCBI Taxonomy" id="42157"/>
    <lineage>
        <taxon>Eukaryota</taxon>
        <taxon>Metazoa</taxon>
        <taxon>Ecdysozoa</taxon>
        <taxon>Nematoda</taxon>
        <taxon>Chromadorea</taxon>
        <taxon>Rhabditida</taxon>
        <taxon>Spirurina</taxon>
        <taxon>Spiruromorpha</taxon>
        <taxon>Filarioidea</taxon>
        <taxon>Onchocercidae</taxon>
        <taxon>Onchocerca</taxon>
    </lineage>
</organism>
<evidence type="ECO:0000313" key="3">
    <source>
        <dbReference type="EMBL" id="VDM98206.1"/>
    </source>
</evidence>
<dbReference type="PROSITE" id="PS50202">
    <property type="entry name" value="MSP"/>
    <property type="match status" value="1"/>
</dbReference>
<comment type="function">
    <text evidence="1">Central component in molecular interactions underlying sperm crawling. Forms an extensive filament system that extends from sperm villipoda, along the leading edge of the pseudopod.</text>
</comment>
<dbReference type="EMBL" id="UYRW01009837">
    <property type="protein sequence ID" value="VDM98206.1"/>
    <property type="molecule type" value="Genomic_DNA"/>
</dbReference>